<organism evidence="1 2">
    <name type="scientific">Clydaea vesicula</name>
    <dbReference type="NCBI Taxonomy" id="447962"/>
    <lineage>
        <taxon>Eukaryota</taxon>
        <taxon>Fungi</taxon>
        <taxon>Fungi incertae sedis</taxon>
        <taxon>Chytridiomycota</taxon>
        <taxon>Chytridiomycota incertae sedis</taxon>
        <taxon>Chytridiomycetes</taxon>
        <taxon>Lobulomycetales</taxon>
        <taxon>Lobulomycetaceae</taxon>
        <taxon>Clydaea</taxon>
    </lineage>
</organism>
<dbReference type="InterPro" id="IPR026749">
    <property type="entry name" value="Tmem135"/>
</dbReference>
<proteinExistence type="predicted"/>
<dbReference type="PANTHER" id="PTHR12459">
    <property type="entry name" value="TRANSMEMBRANE PROTEIN 135-RELATED"/>
    <property type="match status" value="1"/>
</dbReference>
<sequence length="80" mass="9258">MMVLLEAPGRRLELALYCLPRALESLWNCLVKKGVLRNIRNGELIYFSLSMGVIMTLYQHDPESINDAYRNLMVRFLGIN</sequence>
<dbReference type="AlphaFoldDB" id="A0AAD5TXP1"/>
<name>A0AAD5TXP1_9FUNG</name>
<dbReference type="PANTHER" id="PTHR12459:SF15">
    <property type="entry name" value="TRANSMEMBRANE PROTEIN 135"/>
    <property type="match status" value="1"/>
</dbReference>
<accession>A0AAD5TXP1</accession>
<dbReference type="Proteomes" id="UP001211065">
    <property type="component" value="Unassembled WGS sequence"/>
</dbReference>
<dbReference type="EMBL" id="JADGJW010000875">
    <property type="protein sequence ID" value="KAJ3210751.1"/>
    <property type="molecule type" value="Genomic_DNA"/>
</dbReference>
<gene>
    <name evidence="1" type="ORF">HK099_008183</name>
</gene>
<comment type="caution">
    <text evidence="1">The sequence shown here is derived from an EMBL/GenBank/DDBJ whole genome shotgun (WGS) entry which is preliminary data.</text>
</comment>
<reference evidence="1" key="1">
    <citation type="submission" date="2020-05" db="EMBL/GenBank/DDBJ databases">
        <title>Phylogenomic resolution of chytrid fungi.</title>
        <authorList>
            <person name="Stajich J.E."/>
            <person name="Amses K."/>
            <person name="Simmons R."/>
            <person name="Seto K."/>
            <person name="Myers J."/>
            <person name="Bonds A."/>
            <person name="Quandt C.A."/>
            <person name="Barry K."/>
            <person name="Liu P."/>
            <person name="Grigoriev I."/>
            <person name="Longcore J.E."/>
            <person name="James T.Y."/>
        </authorList>
    </citation>
    <scope>NUCLEOTIDE SEQUENCE</scope>
    <source>
        <strain evidence="1">JEL0476</strain>
    </source>
</reference>
<protein>
    <submittedName>
        <fullName evidence="1">Uncharacterized protein</fullName>
    </submittedName>
</protein>
<evidence type="ECO:0000313" key="1">
    <source>
        <dbReference type="EMBL" id="KAJ3210751.1"/>
    </source>
</evidence>
<evidence type="ECO:0000313" key="2">
    <source>
        <dbReference type="Proteomes" id="UP001211065"/>
    </source>
</evidence>
<keyword evidence="2" id="KW-1185">Reference proteome</keyword>